<dbReference type="AlphaFoldDB" id="A0A9N8RUP8"/>
<keyword evidence="2" id="KW-1185">Reference proteome</keyword>
<evidence type="ECO:0000313" key="2">
    <source>
        <dbReference type="Proteomes" id="UP000789704"/>
    </source>
</evidence>
<sequence>MSRPIINSKEQQVATGPRAGMGVMAFIAGMALAACSGPADTPIPSDMAEWDTQLAPVLNRLKPEERDLASGYLARVKTGEIFGGEGVPVGMTIGKAIGEQRLWLYDQHEMGQSAEILSHKLEAEREATLEKMNALVNVALIDKHEDPRHAEKKGYHARQILKISVANRSEKALAGVSGDLEFFDVSGASVGTVYIAIRENIKPARTFVWVDRREYDASLEDQKAIWNLKKGTYQTRFIPHSIVFADDTKLVAPE</sequence>
<dbReference type="Proteomes" id="UP000789704">
    <property type="component" value="Unassembled WGS sequence"/>
</dbReference>
<comment type="caution">
    <text evidence="1">The sequence shown here is derived from an EMBL/GenBank/DDBJ whole genome shotgun (WGS) entry which is preliminary data.</text>
</comment>
<name>A0A9N8RUP8_9BURK</name>
<dbReference type="RefSeq" id="WP_228875674.1">
    <property type="nucleotide sequence ID" value="NZ_CAJQYZ010000010.1"/>
</dbReference>
<protein>
    <submittedName>
        <fullName evidence="1">Uncharacterized protein</fullName>
    </submittedName>
</protein>
<evidence type="ECO:0000313" key="1">
    <source>
        <dbReference type="EMBL" id="CAG4893202.1"/>
    </source>
</evidence>
<accession>A0A9N8RUP8</accession>
<reference evidence="1" key="1">
    <citation type="submission" date="2021-04" db="EMBL/GenBank/DDBJ databases">
        <authorList>
            <person name="Vanwijnsberghe S."/>
        </authorList>
    </citation>
    <scope>NUCLEOTIDE SEQUENCE</scope>
    <source>
        <strain evidence="1">LMG 31841</strain>
    </source>
</reference>
<dbReference type="EMBL" id="CAJQZC010000003">
    <property type="protein sequence ID" value="CAG4893202.1"/>
    <property type="molecule type" value="Genomic_DNA"/>
</dbReference>
<organism evidence="1 2">
    <name type="scientific">Paraburkholderia saeva</name>
    <dbReference type="NCBI Taxonomy" id="2777537"/>
    <lineage>
        <taxon>Bacteria</taxon>
        <taxon>Pseudomonadati</taxon>
        <taxon>Pseudomonadota</taxon>
        <taxon>Betaproteobacteria</taxon>
        <taxon>Burkholderiales</taxon>
        <taxon>Burkholderiaceae</taxon>
        <taxon>Paraburkholderia</taxon>
    </lineage>
</organism>
<proteinExistence type="predicted"/>
<dbReference type="PROSITE" id="PS51257">
    <property type="entry name" value="PROKAR_LIPOPROTEIN"/>
    <property type="match status" value="1"/>
</dbReference>
<gene>
    <name evidence="1" type="ORF">LMG31841_01647</name>
</gene>